<evidence type="ECO:0000313" key="5">
    <source>
        <dbReference type="EMBL" id="MFC7148962.1"/>
    </source>
</evidence>
<dbReference type="PANTHER" id="PTHR21666">
    <property type="entry name" value="PEPTIDASE-RELATED"/>
    <property type="match status" value="1"/>
</dbReference>
<dbReference type="SUPFAM" id="SSF51261">
    <property type="entry name" value="Duplicated hybrid motif"/>
    <property type="match status" value="1"/>
</dbReference>
<dbReference type="InterPro" id="IPR016047">
    <property type="entry name" value="M23ase_b-sheet_dom"/>
</dbReference>
<evidence type="ECO:0000256" key="1">
    <source>
        <dbReference type="ARBA" id="ARBA00022729"/>
    </source>
</evidence>
<evidence type="ECO:0000256" key="3">
    <source>
        <dbReference type="SAM" id="Phobius"/>
    </source>
</evidence>
<dbReference type="InterPro" id="IPR011055">
    <property type="entry name" value="Dup_hybrid_motif"/>
</dbReference>
<keyword evidence="6" id="KW-1185">Reference proteome</keyword>
<dbReference type="Gene3D" id="2.70.70.10">
    <property type="entry name" value="Glucose Permease (Domain IIA)"/>
    <property type="match status" value="1"/>
</dbReference>
<keyword evidence="3" id="KW-1133">Transmembrane helix</keyword>
<keyword evidence="3" id="KW-0472">Membrane</keyword>
<organism evidence="5 6">
    <name type="scientific">Cohnella cellulosilytica</name>
    <dbReference type="NCBI Taxonomy" id="986710"/>
    <lineage>
        <taxon>Bacteria</taxon>
        <taxon>Bacillati</taxon>
        <taxon>Bacillota</taxon>
        <taxon>Bacilli</taxon>
        <taxon>Bacillales</taxon>
        <taxon>Paenibacillaceae</taxon>
        <taxon>Cohnella</taxon>
    </lineage>
</organism>
<keyword evidence="1" id="KW-0732">Signal</keyword>
<evidence type="ECO:0000256" key="2">
    <source>
        <dbReference type="SAM" id="MobiDB-lite"/>
    </source>
</evidence>
<feature type="transmembrane region" description="Helical" evidence="3">
    <location>
        <begin position="137"/>
        <end position="155"/>
    </location>
</feature>
<dbReference type="RefSeq" id="WP_378052781.1">
    <property type="nucleotide sequence ID" value="NZ_JBHMDN010000055.1"/>
</dbReference>
<dbReference type="Proteomes" id="UP001596378">
    <property type="component" value="Unassembled WGS sequence"/>
</dbReference>
<dbReference type="PANTHER" id="PTHR21666:SF289">
    <property type="entry name" value="L-ALA--D-GLU ENDOPEPTIDASE"/>
    <property type="match status" value="1"/>
</dbReference>
<feature type="region of interest" description="Disordered" evidence="2">
    <location>
        <begin position="102"/>
        <end position="129"/>
    </location>
</feature>
<gene>
    <name evidence="5" type="ORF">ACFQMJ_10525</name>
</gene>
<proteinExistence type="predicted"/>
<evidence type="ECO:0000313" key="6">
    <source>
        <dbReference type="Proteomes" id="UP001596378"/>
    </source>
</evidence>
<evidence type="ECO:0000259" key="4">
    <source>
        <dbReference type="Pfam" id="PF01551"/>
    </source>
</evidence>
<dbReference type="EMBL" id="JBHTAI010000005">
    <property type="protein sequence ID" value="MFC7148962.1"/>
    <property type="molecule type" value="Genomic_DNA"/>
</dbReference>
<dbReference type="CDD" id="cd12797">
    <property type="entry name" value="M23_peptidase"/>
    <property type="match status" value="1"/>
</dbReference>
<name>A0ABW2FBQ2_9BACL</name>
<feature type="region of interest" description="Disordered" evidence="2">
    <location>
        <begin position="1"/>
        <end position="81"/>
    </location>
</feature>
<sequence>MQIRDNVRERRRERIAQLVERQTDQKRQSAPAAPPREETGPEPVPIPPNFSRPADKGESYAPPAFEPANSEPERELLRRKMTLSDPDPELWWREREKRLKTGQAPGWQGLKGIPPTSASGGGGSSEEPRSGRFLRGVGIRLVVSALALGGFWGWMKLELPGSAQAKDWMVSSVTRDMDFRAIEVWYGDTFGGSPTFLPFGRGEPKTLEASALLDPSITSAPIRGTIVETYAENGQGVRVAAAGNGEVYAVFTGKVQQVTRDSSGGVTILVQHQNRVLTVYGGLASADVKPNDWVETGQTIGRLDPAADGQSGAELYFAVQHDGNVLDPAEVVTFD</sequence>
<keyword evidence="3" id="KW-0812">Transmembrane</keyword>
<feature type="compositionally biased region" description="Basic and acidic residues" evidence="2">
    <location>
        <begin position="1"/>
        <end position="27"/>
    </location>
</feature>
<dbReference type="Pfam" id="PF01551">
    <property type="entry name" value="Peptidase_M23"/>
    <property type="match status" value="1"/>
</dbReference>
<accession>A0ABW2FBQ2</accession>
<dbReference type="InterPro" id="IPR050570">
    <property type="entry name" value="Cell_wall_metabolism_enzyme"/>
</dbReference>
<feature type="domain" description="M23ase beta-sheet core" evidence="4">
    <location>
        <begin position="235"/>
        <end position="328"/>
    </location>
</feature>
<reference evidence="6" key="1">
    <citation type="journal article" date="2019" name="Int. J. Syst. Evol. Microbiol.">
        <title>The Global Catalogue of Microorganisms (GCM) 10K type strain sequencing project: providing services to taxonomists for standard genome sequencing and annotation.</title>
        <authorList>
            <consortium name="The Broad Institute Genomics Platform"/>
            <consortium name="The Broad Institute Genome Sequencing Center for Infectious Disease"/>
            <person name="Wu L."/>
            <person name="Ma J."/>
        </authorList>
    </citation>
    <scope>NUCLEOTIDE SEQUENCE [LARGE SCALE GENOMIC DNA]</scope>
    <source>
        <strain evidence="6">KCTC 12907</strain>
    </source>
</reference>
<comment type="caution">
    <text evidence="5">The sequence shown here is derived from an EMBL/GenBank/DDBJ whole genome shotgun (WGS) entry which is preliminary data.</text>
</comment>
<protein>
    <submittedName>
        <fullName evidence="5">Peptidoglycan DD-metalloendopeptidase family protein</fullName>
    </submittedName>
</protein>